<evidence type="ECO:0000256" key="1">
    <source>
        <dbReference type="SAM" id="MobiDB-lite"/>
    </source>
</evidence>
<proteinExistence type="predicted"/>
<protein>
    <recommendedName>
        <fullName evidence="4">RNA recognition motif protein</fullName>
    </recommendedName>
</protein>
<evidence type="ECO:0008006" key="4">
    <source>
        <dbReference type="Google" id="ProtNLM"/>
    </source>
</evidence>
<dbReference type="EMBL" id="GG662853">
    <property type="protein sequence ID" value="EAR87262.1"/>
    <property type="molecule type" value="Genomic_DNA"/>
</dbReference>
<dbReference type="HOGENOM" id="CLU_992048_0_0_1"/>
<name>I7M6U2_TETTS</name>
<feature type="compositionally biased region" description="Polar residues" evidence="1">
    <location>
        <begin position="131"/>
        <end position="152"/>
    </location>
</feature>
<dbReference type="AlphaFoldDB" id="I7M6U2"/>
<dbReference type="GO" id="GO:0003676">
    <property type="term" value="F:nucleic acid binding"/>
    <property type="evidence" value="ECO:0007669"/>
    <property type="project" value="InterPro"/>
</dbReference>
<evidence type="ECO:0000313" key="2">
    <source>
        <dbReference type="EMBL" id="EAR87262.1"/>
    </source>
</evidence>
<dbReference type="GeneID" id="7832685"/>
<dbReference type="InterPro" id="IPR035979">
    <property type="entry name" value="RBD_domain_sf"/>
</dbReference>
<reference evidence="3" key="1">
    <citation type="journal article" date="2006" name="PLoS Biol.">
        <title>Macronuclear genome sequence of the ciliate Tetrahymena thermophila, a model eukaryote.</title>
        <authorList>
            <person name="Eisen J.A."/>
            <person name="Coyne R.S."/>
            <person name="Wu M."/>
            <person name="Wu D."/>
            <person name="Thiagarajan M."/>
            <person name="Wortman J.R."/>
            <person name="Badger J.H."/>
            <person name="Ren Q."/>
            <person name="Amedeo P."/>
            <person name="Jones K.M."/>
            <person name="Tallon L.J."/>
            <person name="Delcher A.L."/>
            <person name="Salzberg S.L."/>
            <person name="Silva J.C."/>
            <person name="Haas B.J."/>
            <person name="Majoros W.H."/>
            <person name="Farzad M."/>
            <person name="Carlton J.M."/>
            <person name="Smith R.K. Jr."/>
            <person name="Garg J."/>
            <person name="Pearlman R.E."/>
            <person name="Karrer K.M."/>
            <person name="Sun L."/>
            <person name="Manning G."/>
            <person name="Elde N.C."/>
            <person name="Turkewitz A.P."/>
            <person name="Asai D.J."/>
            <person name="Wilkes D.E."/>
            <person name="Wang Y."/>
            <person name="Cai H."/>
            <person name="Collins K."/>
            <person name="Stewart B.A."/>
            <person name="Lee S.R."/>
            <person name="Wilamowska K."/>
            <person name="Weinberg Z."/>
            <person name="Ruzzo W.L."/>
            <person name="Wloga D."/>
            <person name="Gaertig J."/>
            <person name="Frankel J."/>
            <person name="Tsao C.-C."/>
            <person name="Gorovsky M.A."/>
            <person name="Keeling P.J."/>
            <person name="Waller R.F."/>
            <person name="Patron N.J."/>
            <person name="Cherry J.M."/>
            <person name="Stover N.A."/>
            <person name="Krieger C.J."/>
            <person name="del Toro C."/>
            <person name="Ryder H.F."/>
            <person name="Williamson S.C."/>
            <person name="Barbeau R.A."/>
            <person name="Hamilton E.P."/>
            <person name="Orias E."/>
        </authorList>
    </citation>
    <scope>NUCLEOTIDE SEQUENCE [LARGE SCALE GENOMIC DNA]</scope>
    <source>
        <strain evidence="3">SB210</strain>
    </source>
</reference>
<dbReference type="OMA" id="ANNQEEC"/>
<sequence length="281" mass="32247">MTDSTAPQGKQNWIDLIDKDEVQKAQSRTEVKTYIREKDGANPNQKIRETVKVEKRIFPIKKAAIARKNMKKFGDVSDVPIGKHKQGDYTACAEVNIETQLNADKGEIDIVNKLSKINTQSVKMKKDQQKLEQAQNSKDTKNNGGSAPQNNDFIEVTDKSKKSQPKTLDQIKFEHDSEEYTVEITNILSFYNAKTEEKIQEEEKNFRQFLEEFCGKNSHLNKYQVRFPKNKKTKELMAKAFITFYDRNNAENLIDEIDGIDYGASILSADWARQRTGGGRR</sequence>
<dbReference type="InterPro" id="IPR012677">
    <property type="entry name" value="Nucleotide-bd_a/b_plait_sf"/>
</dbReference>
<dbReference type="KEGG" id="tet:TTHERM_00053780"/>
<organism evidence="2 3">
    <name type="scientific">Tetrahymena thermophila (strain SB210)</name>
    <dbReference type="NCBI Taxonomy" id="312017"/>
    <lineage>
        <taxon>Eukaryota</taxon>
        <taxon>Sar</taxon>
        <taxon>Alveolata</taxon>
        <taxon>Ciliophora</taxon>
        <taxon>Intramacronucleata</taxon>
        <taxon>Oligohymenophorea</taxon>
        <taxon>Hymenostomatida</taxon>
        <taxon>Tetrahymenina</taxon>
        <taxon>Tetrahymenidae</taxon>
        <taxon>Tetrahymena</taxon>
    </lineage>
</organism>
<dbReference type="OrthoDB" id="639027at2759"/>
<keyword evidence="3" id="KW-1185">Reference proteome</keyword>
<dbReference type="InParanoid" id="I7M6U2"/>
<evidence type="ECO:0000313" key="3">
    <source>
        <dbReference type="Proteomes" id="UP000009168"/>
    </source>
</evidence>
<feature type="region of interest" description="Disordered" evidence="1">
    <location>
        <begin position="121"/>
        <end position="161"/>
    </location>
</feature>
<dbReference type="RefSeq" id="XP_001007507.1">
    <property type="nucleotide sequence ID" value="XM_001007507.1"/>
</dbReference>
<dbReference type="Proteomes" id="UP000009168">
    <property type="component" value="Unassembled WGS sequence"/>
</dbReference>
<dbReference type="SUPFAM" id="SSF54928">
    <property type="entry name" value="RNA-binding domain, RBD"/>
    <property type="match status" value="1"/>
</dbReference>
<gene>
    <name evidence="2" type="ORF">TTHERM_00053780</name>
</gene>
<dbReference type="eggNOG" id="ENOG502R2CT">
    <property type="taxonomic scope" value="Eukaryota"/>
</dbReference>
<accession>I7M6U2</accession>
<dbReference type="STRING" id="312017.I7M6U2"/>
<dbReference type="Gene3D" id="3.30.70.330">
    <property type="match status" value="1"/>
</dbReference>